<gene>
    <name evidence="14" type="primary">folK</name>
    <name evidence="14" type="ordered locus">SGRA_2627</name>
</gene>
<dbReference type="RefSeq" id="WP_015692966.1">
    <property type="nucleotide sequence ID" value="NC_016940.1"/>
</dbReference>
<protein>
    <recommendedName>
        <fullName evidence="4">2-amino-4-hydroxy-6-hydroxymethyldihydropteridine pyrophosphokinase</fullName>
        <ecNumber evidence="3">2.7.6.3</ecNumber>
    </recommendedName>
    <alternativeName>
        <fullName evidence="11">6-hydroxymethyl-7,8-dihydropterin pyrophosphokinase</fullName>
    </alternativeName>
    <alternativeName>
        <fullName evidence="12">7,8-dihydro-6-hydroxymethylpterin-pyrophosphokinase</fullName>
    </alternativeName>
</protein>
<evidence type="ECO:0000256" key="9">
    <source>
        <dbReference type="ARBA" id="ARBA00022909"/>
    </source>
</evidence>
<keyword evidence="9" id="KW-0289">Folate biosynthesis</keyword>
<sequence>MALALLALGSNMGRPRDFLQFALNELTQLGQITAQSDVYLTAAWGLEDQADFENMALALQCKLKPEELLQACLNIEAKAGRIRKQKWGPRCLDIDILFYDELVLNTPTLQIPHPQLHLRRFVLEPLQQIQPHFIHPQLQLSVQDLLDRCQDPLPVQKIASQN</sequence>
<dbReference type="STRING" id="984262.SGRA_2627"/>
<dbReference type="InterPro" id="IPR035907">
    <property type="entry name" value="Hppk_sf"/>
</dbReference>
<evidence type="ECO:0000256" key="2">
    <source>
        <dbReference type="ARBA" id="ARBA00005810"/>
    </source>
</evidence>
<evidence type="ECO:0000256" key="1">
    <source>
        <dbReference type="ARBA" id="ARBA00005051"/>
    </source>
</evidence>
<dbReference type="UniPathway" id="UPA00077">
    <property type="reaction ID" value="UER00155"/>
</dbReference>
<evidence type="ECO:0000256" key="6">
    <source>
        <dbReference type="ARBA" id="ARBA00022741"/>
    </source>
</evidence>
<name>H6L827_SAPGL</name>
<comment type="pathway">
    <text evidence="1">Cofactor biosynthesis; tetrahydrofolate biosynthesis; 2-amino-4-hydroxy-6-hydroxymethyl-7,8-dihydropteridine diphosphate from 7,8-dihydroneopterin triphosphate: step 4/4.</text>
</comment>
<keyword evidence="5 14" id="KW-0808">Transferase</keyword>
<organism evidence="14 15">
    <name type="scientific">Saprospira grandis (strain Lewin)</name>
    <dbReference type="NCBI Taxonomy" id="984262"/>
    <lineage>
        <taxon>Bacteria</taxon>
        <taxon>Pseudomonadati</taxon>
        <taxon>Bacteroidota</taxon>
        <taxon>Saprospiria</taxon>
        <taxon>Saprospirales</taxon>
        <taxon>Saprospiraceae</taxon>
        <taxon>Saprospira</taxon>
    </lineage>
</organism>
<evidence type="ECO:0000256" key="10">
    <source>
        <dbReference type="ARBA" id="ARBA00029409"/>
    </source>
</evidence>
<evidence type="ECO:0000313" key="14">
    <source>
        <dbReference type="EMBL" id="AFC25355.1"/>
    </source>
</evidence>
<proteinExistence type="inferred from homology"/>
<feature type="domain" description="7,8-dihydro-6-hydroxymethylpterin-pyrophosphokinase" evidence="13">
    <location>
        <begin position="86"/>
        <end position="97"/>
    </location>
</feature>
<evidence type="ECO:0000256" key="5">
    <source>
        <dbReference type="ARBA" id="ARBA00022679"/>
    </source>
</evidence>
<evidence type="ECO:0000256" key="12">
    <source>
        <dbReference type="ARBA" id="ARBA00033413"/>
    </source>
</evidence>
<dbReference type="GO" id="GO:0046654">
    <property type="term" value="P:tetrahydrofolate biosynthetic process"/>
    <property type="evidence" value="ECO:0007669"/>
    <property type="project" value="UniProtKB-UniPathway"/>
</dbReference>
<evidence type="ECO:0000259" key="13">
    <source>
        <dbReference type="PROSITE" id="PS00794"/>
    </source>
</evidence>
<accession>H6L827</accession>
<dbReference type="Pfam" id="PF01288">
    <property type="entry name" value="HPPK"/>
    <property type="match status" value="1"/>
</dbReference>
<evidence type="ECO:0000256" key="4">
    <source>
        <dbReference type="ARBA" id="ARBA00016218"/>
    </source>
</evidence>
<dbReference type="KEGG" id="sgn:SGRA_2627"/>
<keyword evidence="7" id="KW-0418">Kinase</keyword>
<dbReference type="PANTHER" id="PTHR43071">
    <property type="entry name" value="2-AMINO-4-HYDROXY-6-HYDROXYMETHYLDIHYDROPTERIDINE PYROPHOSPHOKINASE"/>
    <property type="match status" value="1"/>
</dbReference>
<evidence type="ECO:0000256" key="7">
    <source>
        <dbReference type="ARBA" id="ARBA00022777"/>
    </source>
</evidence>
<keyword evidence="8" id="KW-0067">ATP-binding</keyword>
<dbReference type="Gene3D" id="3.30.70.560">
    <property type="entry name" value="7,8-Dihydro-6-hydroxymethylpterin-pyrophosphokinase HPPK"/>
    <property type="match status" value="1"/>
</dbReference>
<dbReference type="PANTHER" id="PTHR43071:SF1">
    <property type="entry name" value="2-AMINO-4-HYDROXY-6-HYDROXYMETHYLDIHYDROPTERIDINE PYROPHOSPHOKINASE"/>
    <property type="match status" value="1"/>
</dbReference>
<evidence type="ECO:0000256" key="8">
    <source>
        <dbReference type="ARBA" id="ARBA00022840"/>
    </source>
</evidence>
<evidence type="ECO:0000256" key="11">
    <source>
        <dbReference type="ARBA" id="ARBA00029766"/>
    </source>
</evidence>
<dbReference type="InterPro" id="IPR000550">
    <property type="entry name" value="Hppk"/>
</dbReference>
<keyword evidence="15" id="KW-1185">Reference proteome</keyword>
<dbReference type="PROSITE" id="PS00794">
    <property type="entry name" value="HPPK"/>
    <property type="match status" value="1"/>
</dbReference>
<dbReference type="OrthoDB" id="9808041at2"/>
<comment type="similarity">
    <text evidence="2">Belongs to the HPPK family.</text>
</comment>
<dbReference type="EMBL" id="CP002831">
    <property type="protein sequence ID" value="AFC25355.1"/>
    <property type="molecule type" value="Genomic_DNA"/>
</dbReference>
<dbReference type="GO" id="GO:0016301">
    <property type="term" value="F:kinase activity"/>
    <property type="evidence" value="ECO:0007669"/>
    <property type="project" value="UniProtKB-KW"/>
</dbReference>
<dbReference type="GO" id="GO:0046656">
    <property type="term" value="P:folic acid biosynthetic process"/>
    <property type="evidence" value="ECO:0007669"/>
    <property type="project" value="UniProtKB-KW"/>
</dbReference>
<reference evidence="14 15" key="1">
    <citation type="journal article" date="2012" name="Stand. Genomic Sci.">
        <title>Complete genome sequencing and analysis of Saprospira grandis str. Lewin, a predatory marine bacterium.</title>
        <authorList>
            <person name="Saw J.H."/>
            <person name="Yuryev A."/>
            <person name="Kanbe M."/>
            <person name="Hou S."/>
            <person name="Young A.G."/>
            <person name="Aizawa S."/>
            <person name="Alam M."/>
        </authorList>
    </citation>
    <scope>NUCLEOTIDE SEQUENCE [LARGE SCALE GENOMIC DNA]</scope>
    <source>
        <strain evidence="14 15">Lewin</strain>
    </source>
</reference>
<evidence type="ECO:0000256" key="3">
    <source>
        <dbReference type="ARBA" id="ARBA00013253"/>
    </source>
</evidence>
<dbReference type="GO" id="GO:0005524">
    <property type="term" value="F:ATP binding"/>
    <property type="evidence" value="ECO:0007669"/>
    <property type="project" value="UniProtKB-KW"/>
</dbReference>
<dbReference type="AlphaFoldDB" id="H6L827"/>
<evidence type="ECO:0000313" key="15">
    <source>
        <dbReference type="Proteomes" id="UP000007519"/>
    </source>
</evidence>
<dbReference type="EC" id="2.7.6.3" evidence="3"/>
<dbReference type="eggNOG" id="COG0801">
    <property type="taxonomic scope" value="Bacteria"/>
</dbReference>
<dbReference type="HOGENOM" id="CLU_097916_3_0_10"/>
<dbReference type="SUPFAM" id="SSF55083">
    <property type="entry name" value="6-hydroxymethyl-7,8-dihydropterin pyrophosphokinase, HPPK"/>
    <property type="match status" value="1"/>
</dbReference>
<dbReference type="NCBIfam" id="TIGR01498">
    <property type="entry name" value="folK"/>
    <property type="match status" value="1"/>
</dbReference>
<dbReference type="GO" id="GO:0003848">
    <property type="term" value="F:2-amino-4-hydroxy-6-hydroxymethyldihydropteridine diphosphokinase activity"/>
    <property type="evidence" value="ECO:0007669"/>
    <property type="project" value="UniProtKB-EC"/>
</dbReference>
<dbReference type="Proteomes" id="UP000007519">
    <property type="component" value="Chromosome"/>
</dbReference>
<dbReference type="CDD" id="cd00483">
    <property type="entry name" value="HPPK"/>
    <property type="match status" value="1"/>
</dbReference>
<comment type="function">
    <text evidence="10">Catalyzes the transfer of pyrophosphate from adenosine triphosphate (ATP) to 6-hydroxymethyl-7,8-dihydropterin, an enzymatic step in folate biosynthesis pathway.</text>
</comment>
<keyword evidence="6" id="KW-0547">Nucleotide-binding</keyword>